<evidence type="ECO:0000256" key="1">
    <source>
        <dbReference type="SAM" id="MobiDB-lite"/>
    </source>
</evidence>
<evidence type="ECO:0000259" key="2">
    <source>
        <dbReference type="Pfam" id="PF13719"/>
    </source>
</evidence>
<protein>
    <recommendedName>
        <fullName evidence="2">Zinc finger/thioredoxin putative domain-containing protein</fullName>
    </recommendedName>
</protein>
<name>A0A2A4X2T2_9GAMM</name>
<feature type="region of interest" description="Disordered" evidence="1">
    <location>
        <begin position="183"/>
        <end position="393"/>
    </location>
</feature>
<feature type="compositionally biased region" description="Basic and acidic residues" evidence="1">
    <location>
        <begin position="229"/>
        <end position="247"/>
    </location>
</feature>
<feature type="compositionally biased region" description="Polar residues" evidence="1">
    <location>
        <begin position="289"/>
        <end position="304"/>
    </location>
</feature>
<evidence type="ECO:0000313" key="4">
    <source>
        <dbReference type="Proteomes" id="UP000218767"/>
    </source>
</evidence>
<feature type="domain" description="Zinc finger/thioredoxin putative" evidence="2">
    <location>
        <begin position="6"/>
        <end position="40"/>
    </location>
</feature>
<feature type="compositionally biased region" description="Polar residues" evidence="1">
    <location>
        <begin position="319"/>
        <end position="328"/>
    </location>
</feature>
<comment type="caution">
    <text evidence="3">The sequence shown here is derived from an EMBL/GenBank/DDBJ whole genome shotgun (WGS) entry which is preliminary data.</text>
</comment>
<feature type="region of interest" description="Disordered" evidence="1">
    <location>
        <begin position="129"/>
        <end position="148"/>
    </location>
</feature>
<gene>
    <name evidence="3" type="ORF">COB20_09720</name>
</gene>
<proteinExistence type="predicted"/>
<organism evidence="3 4">
    <name type="scientific">SAR86 cluster bacterium</name>
    <dbReference type="NCBI Taxonomy" id="2030880"/>
    <lineage>
        <taxon>Bacteria</taxon>
        <taxon>Pseudomonadati</taxon>
        <taxon>Pseudomonadota</taxon>
        <taxon>Gammaproteobacteria</taxon>
        <taxon>SAR86 cluster</taxon>
    </lineage>
</organism>
<dbReference type="Proteomes" id="UP000218767">
    <property type="component" value="Unassembled WGS sequence"/>
</dbReference>
<evidence type="ECO:0000313" key="3">
    <source>
        <dbReference type="EMBL" id="PCI76824.1"/>
    </source>
</evidence>
<dbReference type="Pfam" id="PF13719">
    <property type="entry name" value="Zn_ribbon_5"/>
    <property type="match status" value="1"/>
</dbReference>
<dbReference type="Pfam" id="PF11906">
    <property type="entry name" value="DUF3426"/>
    <property type="match status" value="1"/>
</dbReference>
<dbReference type="InterPro" id="IPR011723">
    <property type="entry name" value="Znf/thioredoxin_put"/>
</dbReference>
<dbReference type="AlphaFoldDB" id="A0A2A4X2T2"/>
<accession>A0A2A4X2T2</accession>
<dbReference type="EMBL" id="NVUL01000052">
    <property type="protein sequence ID" value="PCI76824.1"/>
    <property type="molecule type" value="Genomic_DNA"/>
</dbReference>
<sequence>MSFNVTQCPACESTFNTNSRVLAAAAGRVRCGACLNVFEAIDNFLIPEETDAAQNQDESVFVGNDPQEFFDPSSFLTRSALSEAHGDEPIRADPIDEKNLHQELEKSETVSEDFFATIAGELQGRAEAPALETRPEDEEQQIDQPEGLQASIANGSIDEEFEEEILDSFTAGETDAHELTEGAADSSLEEHIESEPTHTDVEETHIESKESFLGTGLSASFTFNPYAPPEKRIGEPEPDSTPDKETASEQPIHPSAASDAESNEDNETLLLNTQADALEPDVKAPDDSALSQMNDEVTAPTSSDETTPAYAAEEATTESLPTAGSSVASDPIAKPAADHENSGVDSEIPSDAADATQTPTKRDELPSESISEDGEPTIEAAQTSAQEVDEESSDAIRARALGAELSDEGALEAIPKENLAALGSMSTPVELLARKESRLLRSTLLFLSILLLGGLLSSQYLWQRMELYSQLPQLRPLYEVACTYLNCALPEYADIDSIRSENLAVQTHPTFANGLMINTVIRNTAAFEQPFPILILSFNSVENSVIALREFTSADYLDPGLRSIQAMPPKTPVQISLAIMDPGPEAVNYTLAFRWP</sequence>
<feature type="compositionally biased region" description="Low complexity" evidence="1">
    <location>
        <begin position="305"/>
        <end position="318"/>
    </location>
</feature>
<feature type="compositionally biased region" description="Basic and acidic residues" evidence="1">
    <location>
        <begin position="188"/>
        <end position="210"/>
    </location>
</feature>
<dbReference type="InterPro" id="IPR021834">
    <property type="entry name" value="DUF3426"/>
</dbReference>
<reference evidence="4" key="1">
    <citation type="submission" date="2017-08" db="EMBL/GenBank/DDBJ databases">
        <title>A dynamic microbial community with high functional redundancy inhabits the cold, oxic subseafloor aquifer.</title>
        <authorList>
            <person name="Tully B.J."/>
            <person name="Wheat C.G."/>
            <person name="Glazer B.T."/>
            <person name="Huber J.A."/>
        </authorList>
    </citation>
    <scope>NUCLEOTIDE SEQUENCE [LARGE SCALE GENOMIC DNA]</scope>
</reference>
<dbReference type="NCBIfam" id="TIGR02098">
    <property type="entry name" value="MJ0042_CXXC"/>
    <property type="match status" value="1"/>
</dbReference>